<name>A0ABD7U741_BACT4</name>
<dbReference type="EMBL" id="CP083680">
    <property type="protein sequence ID" value="UYU67399.1"/>
    <property type="molecule type" value="Genomic_DNA"/>
</dbReference>
<protein>
    <recommendedName>
        <fullName evidence="3">Glycosyltransferase family 4 protein</fullName>
    </recommendedName>
</protein>
<dbReference type="AlphaFoldDB" id="A0ABD7U741"/>
<evidence type="ECO:0000313" key="2">
    <source>
        <dbReference type="Proteomes" id="UP001156218"/>
    </source>
</evidence>
<gene>
    <name evidence="1" type="ORF">KQP68_03710</name>
</gene>
<dbReference type="Proteomes" id="UP001156218">
    <property type="component" value="Chromosome"/>
</dbReference>
<reference evidence="1 2" key="1">
    <citation type="submission" date="2021-06" db="EMBL/GenBank/DDBJ databases">
        <title>Interrogation of the integrated mobile genetic elements in gut-associated Bacteroides with a consensus prediction approach.</title>
        <authorList>
            <person name="Campbell D.E."/>
            <person name="Leigh J.R."/>
            <person name="Kim T."/>
            <person name="England W."/>
            <person name="Whitaker R.J."/>
            <person name="Degnan P.H."/>
        </authorList>
    </citation>
    <scope>NUCLEOTIDE SEQUENCE [LARGE SCALE GENOMIC DNA]</scope>
    <source>
        <strain evidence="1 2">WAL8669</strain>
    </source>
</reference>
<sequence>MKKVYYIGWYIADEDKDKFVGNVPGNLKMHYVVDQLKRSGHTPEIISFVKKKGSTGVYMNINKTSQECKLTYLTGIRGNSRILKKMDFLIKKIIFTYYFLFNFSAEDTLVLYHSVELTLLVAKLKRLVKRNVIIEVEEIYGYSAVTDRPWVEDEIDSIKKMDLHICVNDGIPQGLKLETGKFVVSLGVGNIPTRTIDRFNDGKIHVVYAGTIEMKKLGAMTAVESAKFLPDYYILHILGFGSEENMKKLKLKISEVNNDVGSERIKYDGYKSGKELDDFLFSCHIGLSSNVMRPNFANNSFPSKVITYMCHDLSVVLGYAEAFYDVPMSRGWQFYHEYTPEKIAEAITKVEIKPIGYYHPSIIRMNSNLQAFFKKYC</sequence>
<dbReference type="GeneID" id="60926343"/>
<evidence type="ECO:0000313" key="1">
    <source>
        <dbReference type="EMBL" id="UYU67399.1"/>
    </source>
</evidence>
<accession>A0ABD7U741</accession>
<evidence type="ECO:0008006" key="3">
    <source>
        <dbReference type="Google" id="ProtNLM"/>
    </source>
</evidence>
<proteinExistence type="predicted"/>
<dbReference type="Gene3D" id="3.40.50.2000">
    <property type="entry name" value="Glycogen Phosphorylase B"/>
    <property type="match status" value="1"/>
</dbReference>
<dbReference type="RefSeq" id="WP_011107234.1">
    <property type="nucleotide sequence ID" value="NZ_CAXSNJ010000037.1"/>
</dbReference>
<organism evidence="1 2">
    <name type="scientific">Bacteroides thetaiotaomicron</name>
    <dbReference type="NCBI Taxonomy" id="818"/>
    <lineage>
        <taxon>Bacteria</taxon>
        <taxon>Pseudomonadati</taxon>
        <taxon>Bacteroidota</taxon>
        <taxon>Bacteroidia</taxon>
        <taxon>Bacteroidales</taxon>
        <taxon>Bacteroidaceae</taxon>
        <taxon>Bacteroides</taxon>
    </lineage>
</organism>
<dbReference type="SUPFAM" id="SSF53756">
    <property type="entry name" value="UDP-Glycosyltransferase/glycogen phosphorylase"/>
    <property type="match status" value="1"/>
</dbReference>